<name>A0A6C0HTP4_9ZZZZ</name>
<proteinExistence type="predicted"/>
<sequence>MNLSTTFTLESQNHVMRPVGLKIVSIEGNIGSGKSTIIDIMEKMFDSVESNYIFLREPVEEWESVKESEYGDNVLKKFYQYPHKYGFSFQVLVYLTFYKQLVKAINSSNGDKIIICERSLDVSQFIFAKMLYNDGILNEIEYQILNVFYSQFDRIKLDAVIYLDVKPEICSERIKKRSRIGEEEIELSYLKKCKEYHEKWIHDSSNNVYIHHVDGELSQEECLNNICKFIHGLEDKYDSDSISDYYSETDDESLNKNVIQYVNFENNIENEDCDDNGNIYSLEILDNGIIKSEDEEEKEEDEEEHEFPLIPERMLQDSTHCDKCLNRITYLKDEFFVFRKKKTELYWCKYCYDCIGFEMLEEGWKLKGYDV</sequence>
<organism evidence="2">
    <name type="scientific">viral metagenome</name>
    <dbReference type="NCBI Taxonomy" id="1070528"/>
    <lineage>
        <taxon>unclassified sequences</taxon>
        <taxon>metagenomes</taxon>
        <taxon>organismal metagenomes</taxon>
    </lineage>
</organism>
<dbReference type="Gene3D" id="3.40.50.300">
    <property type="entry name" value="P-loop containing nucleotide triphosphate hydrolases"/>
    <property type="match status" value="1"/>
</dbReference>
<dbReference type="InterPro" id="IPR050566">
    <property type="entry name" value="Deoxyribonucleoside_kinase"/>
</dbReference>
<dbReference type="PANTHER" id="PTHR10513:SF35">
    <property type="entry name" value="DEOXYADENOSINE KINASE"/>
    <property type="match status" value="1"/>
</dbReference>
<dbReference type="InterPro" id="IPR031314">
    <property type="entry name" value="DNK_dom"/>
</dbReference>
<dbReference type="GO" id="GO:0019136">
    <property type="term" value="F:deoxynucleoside kinase activity"/>
    <property type="evidence" value="ECO:0007669"/>
    <property type="project" value="TreeGrafter"/>
</dbReference>
<accession>A0A6C0HTP4</accession>
<evidence type="ECO:0000313" key="2">
    <source>
        <dbReference type="EMBL" id="QHT83844.1"/>
    </source>
</evidence>
<dbReference type="InterPro" id="IPR027417">
    <property type="entry name" value="P-loop_NTPase"/>
</dbReference>
<dbReference type="PANTHER" id="PTHR10513">
    <property type="entry name" value="DEOXYNUCLEOSIDE KINASE"/>
    <property type="match status" value="1"/>
</dbReference>
<evidence type="ECO:0000259" key="1">
    <source>
        <dbReference type="Pfam" id="PF01712"/>
    </source>
</evidence>
<dbReference type="AlphaFoldDB" id="A0A6C0HTP4"/>
<dbReference type="SUPFAM" id="SSF52540">
    <property type="entry name" value="P-loop containing nucleoside triphosphate hydrolases"/>
    <property type="match status" value="1"/>
</dbReference>
<dbReference type="EMBL" id="MN740012">
    <property type="protein sequence ID" value="QHT83844.1"/>
    <property type="molecule type" value="Genomic_DNA"/>
</dbReference>
<protein>
    <recommendedName>
        <fullName evidence="1">Deoxynucleoside kinase domain-containing protein</fullName>
    </recommendedName>
</protein>
<dbReference type="GO" id="GO:0005737">
    <property type="term" value="C:cytoplasm"/>
    <property type="evidence" value="ECO:0007669"/>
    <property type="project" value="TreeGrafter"/>
</dbReference>
<feature type="domain" description="Deoxynucleoside kinase" evidence="1">
    <location>
        <begin position="24"/>
        <end position="221"/>
    </location>
</feature>
<reference evidence="2" key="1">
    <citation type="journal article" date="2020" name="Nature">
        <title>Giant virus diversity and host interactions through global metagenomics.</title>
        <authorList>
            <person name="Schulz F."/>
            <person name="Roux S."/>
            <person name="Paez-Espino D."/>
            <person name="Jungbluth S."/>
            <person name="Walsh D.A."/>
            <person name="Denef V.J."/>
            <person name="McMahon K.D."/>
            <person name="Konstantinidis K.T."/>
            <person name="Eloe-Fadrosh E.A."/>
            <person name="Kyrpides N.C."/>
            <person name="Woyke T."/>
        </authorList>
    </citation>
    <scope>NUCLEOTIDE SEQUENCE</scope>
    <source>
        <strain evidence="2">GVMAG-M-3300023184-168</strain>
    </source>
</reference>
<dbReference type="Pfam" id="PF01712">
    <property type="entry name" value="dNK"/>
    <property type="match status" value="1"/>
</dbReference>